<sequence length="411" mass="44098">MTTPWTDLPTHRAWLDAECRRLLAFGARVVHPDGGAAYLGDDGTPEPERGVQTWITARTVHVYSLGALLGVPGSATVARGALAGLTGHLRDAEHGGWFHAVAADGTPDVAAGKSCYDHAFVVLAASSATLAGLPGGRELLDEATGVLLERFWDEDAGRCVDTWDAAFSRLDDYRGLNANMHAVEAMLAAADALDDPAWRGRAARVAELVVALAAGHDGRLPEHFGPDWTAQPELNREQPGDQFKPFGATVGHGLEWARLLVELEAALGDRADPALRPTAVALFERAVTDGWSVDGAAGFVYTTDWDGTPVVRDRMHWVAAEAVSAADALHRATGDARYAALYATWWDYVAEHLIDIVQGSWFHQLDDRNRPAGDVWPGKPDLYHAVQATLLPRAPLTPALARAARDGLVQG</sequence>
<dbReference type="PANTHER" id="PTHR15108">
    <property type="entry name" value="N-ACYLGLUCOSAMINE-2-EPIMERASE"/>
    <property type="match status" value="1"/>
</dbReference>
<evidence type="ECO:0000256" key="1">
    <source>
        <dbReference type="ARBA" id="ARBA00008558"/>
    </source>
</evidence>
<keyword evidence="4" id="KW-1185">Reference proteome</keyword>
<dbReference type="InterPro" id="IPR008928">
    <property type="entry name" value="6-hairpin_glycosidase_sf"/>
</dbReference>
<accession>A0A161IL35</accession>
<protein>
    <submittedName>
        <fullName evidence="3">Putative sugar isomerase YihS</fullName>
        <ecNumber evidence="3">5.-.-.-</ecNumber>
    </submittedName>
</protein>
<dbReference type="STRING" id="1300344.I598_3466"/>
<evidence type="ECO:0000313" key="3">
    <source>
        <dbReference type="EMBL" id="ANC32974.1"/>
    </source>
</evidence>
<dbReference type="InterPro" id="IPR012341">
    <property type="entry name" value="6hp_glycosidase-like_sf"/>
</dbReference>
<dbReference type="SUPFAM" id="SSF48208">
    <property type="entry name" value="Six-hairpin glycosidases"/>
    <property type="match status" value="1"/>
</dbReference>
<organism evidence="3 4">
    <name type="scientific">Isoptericola dokdonensis DS-3</name>
    <dbReference type="NCBI Taxonomy" id="1300344"/>
    <lineage>
        <taxon>Bacteria</taxon>
        <taxon>Bacillati</taxon>
        <taxon>Actinomycetota</taxon>
        <taxon>Actinomycetes</taxon>
        <taxon>Micrococcales</taxon>
        <taxon>Promicromonosporaceae</taxon>
        <taxon>Isoptericola</taxon>
    </lineage>
</organism>
<dbReference type="AlphaFoldDB" id="A0A161IL35"/>
<dbReference type="EC" id="5.-.-.-" evidence="3"/>
<keyword evidence="2 3" id="KW-0413">Isomerase</keyword>
<dbReference type="OrthoDB" id="9806359at2"/>
<dbReference type="KEGG" id="ido:I598_3466"/>
<gene>
    <name evidence="3" type="primary">yihS</name>
    <name evidence="3" type="ORF">I598_3466</name>
</gene>
<dbReference type="Gene3D" id="1.50.10.10">
    <property type="match status" value="1"/>
</dbReference>
<dbReference type="RefSeq" id="WP_068204563.1">
    <property type="nucleotide sequence ID" value="NZ_CP014209.1"/>
</dbReference>
<name>A0A161IL35_9MICO</name>
<proteinExistence type="inferred from homology"/>
<dbReference type="InterPro" id="IPR010819">
    <property type="entry name" value="AGE/CE"/>
</dbReference>
<dbReference type="GO" id="GO:0016853">
    <property type="term" value="F:isomerase activity"/>
    <property type="evidence" value="ECO:0007669"/>
    <property type="project" value="UniProtKB-KW"/>
</dbReference>
<dbReference type="Proteomes" id="UP000076794">
    <property type="component" value="Chromosome"/>
</dbReference>
<dbReference type="GO" id="GO:0005975">
    <property type="term" value="P:carbohydrate metabolic process"/>
    <property type="evidence" value="ECO:0007669"/>
    <property type="project" value="InterPro"/>
</dbReference>
<evidence type="ECO:0000256" key="2">
    <source>
        <dbReference type="ARBA" id="ARBA00023235"/>
    </source>
</evidence>
<dbReference type="EMBL" id="CP014209">
    <property type="protein sequence ID" value="ANC32974.1"/>
    <property type="molecule type" value="Genomic_DNA"/>
</dbReference>
<evidence type="ECO:0000313" key="4">
    <source>
        <dbReference type="Proteomes" id="UP000076794"/>
    </source>
</evidence>
<dbReference type="PATRIC" id="fig|1300344.3.peg.3494"/>
<dbReference type="Pfam" id="PF07221">
    <property type="entry name" value="GlcNAc_2-epim"/>
    <property type="match status" value="1"/>
</dbReference>
<reference evidence="3 4" key="1">
    <citation type="submission" date="2016-01" db="EMBL/GenBank/DDBJ databases">
        <title>Complete genome sequence of a soil Actinobacterium, Isoptericola dokdonensis DS-3.</title>
        <authorList>
            <person name="Kwon S.-K."/>
            <person name="Kim J.F."/>
        </authorList>
    </citation>
    <scope>NUCLEOTIDE SEQUENCE [LARGE SCALE GENOMIC DNA]</scope>
    <source>
        <strain evidence="3 4">DS-3</strain>
    </source>
</reference>
<comment type="similarity">
    <text evidence="1">Belongs to the N-acylglucosamine 2-epimerase family.</text>
</comment>